<evidence type="ECO:0000313" key="1">
    <source>
        <dbReference type="EMBL" id="GMH80796.1"/>
    </source>
</evidence>
<comment type="caution">
    <text evidence="1">The sequence shown here is derived from an EMBL/GenBank/DDBJ whole genome shotgun (WGS) entry which is preliminary data.</text>
</comment>
<dbReference type="AlphaFoldDB" id="A0A9W7AXK7"/>
<dbReference type="EMBL" id="BRXY01000249">
    <property type="protein sequence ID" value="GMH80796.1"/>
    <property type="molecule type" value="Genomic_DNA"/>
</dbReference>
<sequence length="164" mass="18619">MFLATLAEFDPGVPQRVSVRSSNPVSAMAKETLRLEAVELNQTMEQYEIYCKKVTQASHDKKFEWMLEINKKNDEEECKEIFKQGNVCNVSDHVEEEVGEDVNPKVNFANFLTTCRLDEDKYWGKMTNAGSYLAKCVARWEKANKAKANKAKAGLKGATTKKML</sequence>
<accession>A0A9W7AXK7</accession>
<protein>
    <submittedName>
        <fullName evidence="1">Uncharacterized protein</fullName>
    </submittedName>
</protein>
<name>A0A9W7AXK7_9STRA</name>
<organism evidence="1 2">
    <name type="scientific">Triparma strigata</name>
    <dbReference type="NCBI Taxonomy" id="1606541"/>
    <lineage>
        <taxon>Eukaryota</taxon>
        <taxon>Sar</taxon>
        <taxon>Stramenopiles</taxon>
        <taxon>Ochrophyta</taxon>
        <taxon>Bolidophyceae</taxon>
        <taxon>Parmales</taxon>
        <taxon>Triparmaceae</taxon>
        <taxon>Triparma</taxon>
    </lineage>
</organism>
<evidence type="ECO:0000313" key="2">
    <source>
        <dbReference type="Proteomes" id="UP001165085"/>
    </source>
</evidence>
<reference evidence="2" key="1">
    <citation type="journal article" date="2023" name="Commun. Biol.">
        <title>Genome analysis of Parmales, the sister group of diatoms, reveals the evolutionary specialization of diatoms from phago-mixotrophs to photoautotrophs.</title>
        <authorList>
            <person name="Ban H."/>
            <person name="Sato S."/>
            <person name="Yoshikawa S."/>
            <person name="Yamada K."/>
            <person name="Nakamura Y."/>
            <person name="Ichinomiya M."/>
            <person name="Sato N."/>
            <person name="Blanc-Mathieu R."/>
            <person name="Endo H."/>
            <person name="Kuwata A."/>
            <person name="Ogata H."/>
        </authorList>
    </citation>
    <scope>NUCLEOTIDE SEQUENCE [LARGE SCALE GENOMIC DNA]</scope>
    <source>
        <strain evidence="2">NIES 3701</strain>
    </source>
</reference>
<dbReference type="Proteomes" id="UP001165085">
    <property type="component" value="Unassembled WGS sequence"/>
</dbReference>
<keyword evidence="2" id="KW-1185">Reference proteome</keyword>
<proteinExistence type="predicted"/>
<gene>
    <name evidence="1" type="ORF">TrST_g14383</name>
</gene>